<reference evidence="1" key="1">
    <citation type="journal article" date="2019" name="bioRxiv">
        <title>The Genome of the Zebra Mussel, Dreissena polymorpha: A Resource for Invasive Species Research.</title>
        <authorList>
            <person name="McCartney M.A."/>
            <person name="Auch B."/>
            <person name="Kono T."/>
            <person name="Mallez S."/>
            <person name="Zhang Y."/>
            <person name="Obille A."/>
            <person name="Becker A."/>
            <person name="Abrahante J.E."/>
            <person name="Garbe J."/>
            <person name="Badalamenti J.P."/>
            <person name="Herman A."/>
            <person name="Mangelson H."/>
            <person name="Liachko I."/>
            <person name="Sullivan S."/>
            <person name="Sone E.D."/>
            <person name="Koren S."/>
            <person name="Silverstein K.A.T."/>
            <person name="Beckman K.B."/>
            <person name="Gohl D.M."/>
        </authorList>
    </citation>
    <scope>NUCLEOTIDE SEQUENCE</scope>
    <source>
        <strain evidence="1">Duluth1</strain>
        <tissue evidence="1">Whole animal</tissue>
    </source>
</reference>
<dbReference type="Proteomes" id="UP000828390">
    <property type="component" value="Unassembled WGS sequence"/>
</dbReference>
<reference evidence="1" key="2">
    <citation type="submission" date="2020-11" db="EMBL/GenBank/DDBJ databases">
        <authorList>
            <person name="McCartney M.A."/>
            <person name="Auch B."/>
            <person name="Kono T."/>
            <person name="Mallez S."/>
            <person name="Becker A."/>
            <person name="Gohl D.M."/>
            <person name="Silverstein K.A.T."/>
            <person name="Koren S."/>
            <person name="Bechman K.B."/>
            <person name="Herman A."/>
            <person name="Abrahante J.E."/>
            <person name="Garbe J."/>
        </authorList>
    </citation>
    <scope>NUCLEOTIDE SEQUENCE</scope>
    <source>
        <strain evidence="1">Duluth1</strain>
        <tissue evidence="1">Whole animal</tissue>
    </source>
</reference>
<accession>A0A9D4L6T0</accession>
<comment type="caution">
    <text evidence="1">The sequence shown here is derived from an EMBL/GenBank/DDBJ whole genome shotgun (WGS) entry which is preliminary data.</text>
</comment>
<organism evidence="1 2">
    <name type="scientific">Dreissena polymorpha</name>
    <name type="common">Zebra mussel</name>
    <name type="synonym">Mytilus polymorpha</name>
    <dbReference type="NCBI Taxonomy" id="45954"/>
    <lineage>
        <taxon>Eukaryota</taxon>
        <taxon>Metazoa</taxon>
        <taxon>Spiralia</taxon>
        <taxon>Lophotrochozoa</taxon>
        <taxon>Mollusca</taxon>
        <taxon>Bivalvia</taxon>
        <taxon>Autobranchia</taxon>
        <taxon>Heteroconchia</taxon>
        <taxon>Euheterodonta</taxon>
        <taxon>Imparidentia</taxon>
        <taxon>Neoheterodontei</taxon>
        <taxon>Myida</taxon>
        <taxon>Dreissenoidea</taxon>
        <taxon>Dreissenidae</taxon>
        <taxon>Dreissena</taxon>
    </lineage>
</organism>
<evidence type="ECO:0000313" key="2">
    <source>
        <dbReference type="Proteomes" id="UP000828390"/>
    </source>
</evidence>
<evidence type="ECO:0000313" key="1">
    <source>
        <dbReference type="EMBL" id="KAH3852303.1"/>
    </source>
</evidence>
<name>A0A9D4L6T0_DREPO</name>
<dbReference type="AlphaFoldDB" id="A0A9D4L6T0"/>
<proteinExistence type="predicted"/>
<keyword evidence="2" id="KW-1185">Reference proteome</keyword>
<gene>
    <name evidence="1" type="ORF">DPMN_094808</name>
</gene>
<protein>
    <submittedName>
        <fullName evidence="1">Uncharacterized protein</fullName>
    </submittedName>
</protein>
<sequence length="64" mass="6984">MKIEHRPGRLHSNADGLSRKPYKQCGRIEAEVSSKSINEACSAGLNLSEAQATNGALSHLKHWV</sequence>
<dbReference type="EMBL" id="JAIWYP010000003">
    <property type="protein sequence ID" value="KAH3852303.1"/>
    <property type="molecule type" value="Genomic_DNA"/>
</dbReference>